<evidence type="ECO:0000313" key="2">
    <source>
        <dbReference type="EMBL" id="WAI47637.1"/>
    </source>
</evidence>
<feature type="transmembrane region" description="Helical" evidence="1">
    <location>
        <begin position="154"/>
        <end position="174"/>
    </location>
</feature>
<protein>
    <submittedName>
        <fullName evidence="2">Uncharacterized protein</fullName>
    </submittedName>
</protein>
<dbReference type="Proteomes" id="UP001163624">
    <property type="component" value="Chromosome"/>
</dbReference>
<name>A0ABY6ZRU5_9PSED</name>
<keyword evidence="3" id="KW-1185">Reference proteome</keyword>
<organism evidence="2 3">
    <name type="scientific">Pseudomonas triclosanedens</name>
    <dbReference type="NCBI Taxonomy" id="2961893"/>
    <lineage>
        <taxon>Bacteria</taxon>
        <taxon>Pseudomonadati</taxon>
        <taxon>Pseudomonadota</taxon>
        <taxon>Gammaproteobacteria</taxon>
        <taxon>Pseudomonadales</taxon>
        <taxon>Pseudomonadaceae</taxon>
        <taxon>Pseudomonas</taxon>
    </lineage>
</organism>
<evidence type="ECO:0000256" key="1">
    <source>
        <dbReference type="SAM" id="Phobius"/>
    </source>
</evidence>
<sequence>MTQTTKSDSGTSKGGGDFSSLLNFIPSAYYDLIARVCPGMAFWLAIAYAGKIAVGASDQTLWQWMNTLSGAMLFILIVLSYVSGIVLTCTSLIWDLLSFFILSSIPRLRDHLGLTRPSKGGFMDIWKAVSVHIDEVEKEDADAGRVLVKAMAEVTLCQNLLSALIILAIVGLLPGHQWSLPPADNAFLYWGTGVLLFLAMMFRQIMFLGRVKDLHILYATKPEQD</sequence>
<evidence type="ECO:0000313" key="3">
    <source>
        <dbReference type="Proteomes" id="UP001163624"/>
    </source>
</evidence>
<accession>A0ABY6ZRU5</accession>
<proteinExistence type="predicted"/>
<gene>
    <name evidence="2" type="ORF">OU419_17845</name>
</gene>
<feature type="transmembrane region" description="Helical" evidence="1">
    <location>
        <begin position="186"/>
        <end position="202"/>
    </location>
</feature>
<dbReference type="RefSeq" id="WP_254475646.1">
    <property type="nucleotide sequence ID" value="NZ_CP113432.1"/>
</dbReference>
<keyword evidence="1" id="KW-0472">Membrane</keyword>
<dbReference type="EMBL" id="CP113432">
    <property type="protein sequence ID" value="WAI47637.1"/>
    <property type="molecule type" value="Genomic_DNA"/>
</dbReference>
<keyword evidence="1" id="KW-1133">Transmembrane helix</keyword>
<reference evidence="2" key="1">
    <citation type="submission" date="2022-11" db="EMBL/GenBank/DDBJ databases">
        <title>Pseudomonas triclosanedens sp. nov., a triclosan degrader isolated from activated sludge.</title>
        <authorList>
            <person name="Yin Y."/>
            <person name="Lu Z."/>
        </authorList>
    </citation>
    <scope>NUCLEOTIDE SEQUENCE</scope>
    <source>
        <strain evidence="2">ZM23</strain>
    </source>
</reference>
<keyword evidence="1" id="KW-0812">Transmembrane</keyword>